<gene>
    <name evidence="3" type="ORF">OSB04_013775</name>
</gene>
<dbReference type="Proteomes" id="UP001172457">
    <property type="component" value="Chromosome 3"/>
</dbReference>
<dbReference type="GO" id="GO:0043531">
    <property type="term" value="F:ADP binding"/>
    <property type="evidence" value="ECO:0007669"/>
    <property type="project" value="InterPro"/>
</dbReference>
<feature type="domain" description="NB-ARC" evidence="2">
    <location>
        <begin position="53"/>
        <end position="152"/>
    </location>
</feature>
<dbReference type="PANTHER" id="PTHR36766:SF47">
    <property type="entry name" value="NB-ARC DOMAIN-CONTAINING PROTEIN"/>
    <property type="match status" value="1"/>
</dbReference>
<dbReference type="PANTHER" id="PTHR36766">
    <property type="entry name" value="PLANT BROAD-SPECTRUM MILDEW RESISTANCE PROTEIN RPW8"/>
    <property type="match status" value="1"/>
</dbReference>
<dbReference type="InterPro" id="IPR002182">
    <property type="entry name" value="NB-ARC"/>
</dbReference>
<evidence type="ECO:0000313" key="3">
    <source>
        <dbReference type="EMBL" id="KAJ9559161.1"/>
    </source>
</evidence>
<evidence type="ECO:0000259" key="2">
    <source>
        <dbReference type="Pfam" id="PF00931"/>
    </source>
</evidence>
<proteinExistence type="predicted"/>
<organism evidence="3 4">
    <name type="scientific">Centaurea solstitialis</name>
    <name type="common">yellow star-thistle</name>
    <dbReference type="NCBI Taxonomy" id="347529"/>
    <lineage>
        <taxon>Eukaryota</taxon>
        <taxon>Viridiplantae</taxon>
        <taxon>Streptophyta</taxon>
        <taxon>Embryophyta</taxon>
        <taxon>Tracheophyta</taxon>
        <taxon>Spermatophyta</taxon>
        <taxon>Magnoliopsida</taxon>
        <taxon>eudicotyledons</taxon>
        <taxon>Gunneridae</taxon>
        <taxon>Pentapetalae</taxon>
        <taxon>asterids</taxon>
        <taxon>campanulids</taxon>
        <taxon>Asterales</taxon>
        <taxon>Asteraceae</taxon>
        <taxon>Carduoideae</taxon>
        <taxon>Cardueae</taxon>
        <taxon>Centaureinae</taxon>
        <taxon>Centaurea</taxon>
    </lineage>
</organism>
<dbReference type="EMBL" id="JARYMX010000003">
    <property type="protein sequence ID" value="KAJ9559161.1"/>
    <property type="molecule type" value="Genomic_DNA"/>
</dbReference>
<name>A0AA38WRG4_9ASTR</name>
<dbReference type="AlphaFoldDB" id="A0AA38WRG4"/>
<dbReference type="Gene3D" id="3.40.50.300">
    <property type="entry name" value="P-loop containing nucleotide triphosphate hydrolases"/>
    <property type="match status" value="1"/>
</dbReference>
<evidence type="ECO:0000256" key="1">
    <source>
        <dbReference type="ARBA" id="ARBA00022821"/>
    </source>
</evidence>
<reference evidence="3" key="1">
    <citation type="submission" date="2023-03" db="EMBL/GenBank/DDBJ databases">
        <title>Chromosome-scale reference genome and RAD-based genetic map of yellow starthistle (Centaurea solstitialis) reveal putative structural variation and QTLs associated with invader traits.</title>
        <authorList>
            <person name="Reatini B."/>
            <person name="Cang F.A."/>
            <person name="Jiang Q."/>
            <person name="Mckibben M.T.W."/>
            <person name="Barker M.S."/>
            <person name="Rieseberg L.H."/>
            <person name="Dlugosch K.M."/>
        </authorList>
    </citation>
    <scope>NUCLEOTIDE SEQUENCE</scope>
    <source>
        <strain evidence="3">CAN-66</strain>
        <tissue evidence="3">Leaf</tissue>
    </source>
</reference>
<accession>A0AA38WRG4</accession>
<evidence type="ECO:0000313" key="4">
    <source>
        <dbReference type="Proteomes" id="UP001172457"/>
    </source>
</evidence>
<comment type="caution">
    <text evidence="3">The sequence shown here is derived from an EMBL/GenBank/DDBJ whole genome shotgun (WGS) entry which is preliminary data.</text>
</comment>
<keyword evidence="1" id="KW-0611">Plant defense</keyword>
<sequence length="160" mass="18740">MARVSEFQHQLGCLSEEESWLLFKKVAFSIWKQKEGGKHQTVVEKICSEDTIGDDIEGLRVYAIWGMGGMGKTTLTQLVYNHERVKAHFELQAWVYVSNDFQVTKLTRGILESLDKNSPYEIRQLDVMQVELQRKLEGKRFLIVLDDVWIEDKDMKKWKT</sequence>
<dbReference type="Pfam" id="PF00931">
    <property type="entry name" value="NB-ARC"/>
    <property type="match status" value="1"/>
</dbReference>
<dbReference type="GO" id="GO:0006952">
    <property type="term" value="P:defense response"/>
    <property type="evidence" value="ECO:0007669"/>
    <property type="project" value="UniProtKB-KW"/>
</dbReference>
<dbReference type="PRINTS" id="PR00364">
    <property type="entry name" value="DISEASERSIST"/>
</dbReference>
<dbReference type="InterPro" id="IPR027417">
    <property type="entry name" value="P-loop_NTPase"/>
</dbReference>
<dbReference type="SUPFAM" id="SSF52540">
    <property type="entry name" value="P-loop containing nucleoside triphosphate hydrolases"/>
    <property type="match status" value="1"/>
</dbReference>
<keyword evidence="4" id="KW-1185">Reference proteome</keyword>
<protein>
    <recommendedName>
        <fullName evidence="2">NB-ARC domain-containing protein</fullName>
    </recommendedName>
</protein>